<dbReference type="EMBL" id="HF935305">
    <property type="protein sequence ID" value="CCX06674.1"/>
    <property type="molecule type" value="Genomic_DNA"/>
</dbReference>
<feature type="compositionally biased region" description="Low complexity" evidence="5">
    <location>
        <begin position="7"/>
        <end position="23"/>
    </location>
</feature>
<dbReference type="InterPro" id="IPR036881">
    <property type="entry name" value="Glyco_hydro_3_C_sf"/>
</dbReference>
<dbReference type="eggNOG" id="ENOG502QTNX">
    <property type="taxonomic scope" value="Eukaryota"/>
</dbReference>
<dbReference type="AlphaFoldDB" id="U4L971"/>
<keyword evidence="3" id="KW-0325">Glycoprotein</keyword>
<dbReference type="Proteomes" id="UP000018144">
    <property type="component" value="Unassembled WGS sequence"/>
</dbReference>
<feature type="domain" description="Glycoside hydrolase family 3 N-terminal" evidence="6">
    <location>
        <begin position="103"/>
        <end position="422"/>
    </location>
</feature>
<dbReference type="PANTHER" id="PTHR30480">
    <property type="entry name" value="BETA-HEXOSAMINIDASE-RELATED"/>
    <property type="match status" value="1"/>
</dbReference>
<dbReference type="Gene3D" id="3.40.630.30">
    <property type="match status" value="1"/>
</dbReference>
<evidence type="ECO:0000256" key="4">
    <source>
        <dbReference type="ARBA" id="ARBA00023295"/>
    </source>
</evidence>
<dbReference type="GO" id="GO:0004553">
    <property type="term" value="F:hydrolase activity, hydrolyzing O-glycosyl compounds"/>
    <property type="evidence" value="ECO:0007669"/>
    <property type="project" value="InterPro"/>
</dbReference>
<evidence type="ECO:0000256" key="1">
    <source>
        <dbReference type="ARBA" id="ARBA00005336"/>
    </source>
</evidence>
<dbReference type="Gene3D" id="3.40.50.1700">
    <property type="entry name" value="Glycoside hydrolase family 3 C-terminal domain"/>
    <property type="match status" value="1"/>
</dbReference>
<dbReference type="Gene3D" id="3.20.20.300">
    <property type="entry name" value="Glycoside hydrolase, family 3, N-terminal domain"/>
    <property type="match status" value="1"/>
</dbReference>
<proteinExistence type="inferred from homology"/>
<reference evidence="7 8" key="1">
    <citation type="journal article" date="2013" name="PLoS Genet.">
        <title>The genome and development-dependent transcriptomes of Pyronema confluens: a window into fungal evolution.</title>
        <authorList>
            <person name="Traeger S."/>
            <person name="Altegoer F."/>
            <person name="Freitag M."/>
            <person name="Gabaldon T."/>
            <person name="Kempken F."/>
            <person name="Kumar A."/>
            <person name="Marcet-Houben M."/>
            <person name="Poggeler S."/>
            <person name="Stajich J.E."/>
            <person name="Nowrousian M."/>
        </authorList>
    </citation>
    <scope>NUCLEOTIDE SEQUENCE [LARGE SCALE GENOMIC DNA]</scope>
    <source>
        <strain evidence="8">CBS 100304</strain>
        <tissue evidence="7">Vegetative mycelium</tissue>
    </source>
</reference>
<sequence>MPSEALITAVSTPTSTTKTTATRRAIKSFTKVRDRSENLSPVPASTRLSENLSPAPPSTRLLLRTDSLTEKLAPSTPDLQFDMPLSIPLPMMPMPKDEDLLRDVGQMVMVIFDGLTVTPEIRMLIEKYHIGNILLTLRNIRDAAQLSALTQSLQKLSQATGSHYPLMIGIAQENGMLSPFGDGNRSTHFPGSMSLGATRSPQLTFEIAKATALELSAVGINWNFGPVLDVFSSEGNNAISVRAFGDNAQMVGRFGEAFAEGLREGGVGHCAKHFPGVVTTRDGQRSSVFERKTNEEIETEEMVPFKRLVAVAMDSVMLSSSIWPDGEQDTGSSRAKHIIGEVLRRQLGYNGVTICDATDMPIFNRDPTKIGEAVTMAIEAGCDMVQIYHSTRTQEQAIHAIYHAVEKGILKRDHIYRSAQNIRAIKGHYINWRIALAAPDPSRLPDLMQRHLSTAKKTYENSITVVRDDRTLIPLTTKITPNNDVLLLTPVVRPLHPRAPGEKTVDPFESFGRALAHRHPRIIHVPYTKQGITPVHEDYIKRSAAVIFVSCNAGRPSEKSQLMAANTTHQLCHMVGKPMVNIAVCDPGDFLEERKYGTYLCTYEYTSLALETASAVLFGERHCSGVLPISPPGQTSPRQQRHVALSAPTQASVWEKRRDLYASADLWQDCLGTKWPLDAQTLSELLDRPGSSKHFVVRHQQSGELLGLACTYSIELGKNKVIGSLALLMVRPTHRDLGIGLSLHNVSERHLRHIPSITSLQLGSIFPRLFPGLPTSLPPHDQSWFLHRGWKLNLDNSSNLIYDLFMPITTFTLPLTSDPHLSTQLAEQGITINNCRLDQFSQLLEFEEIFFGHYPGWVEKYRQLKETGDEADAIVAFKEGGEILGAVLVFSEAGNNQIARDIPWPRVIGNRTGGLGFVGVKPTDPKSATPEIETLGVRKGLIVAALIELKQRGLRGCFIDWADDIETYTSLGFKEWGKYREVWKKI</sequence>
<organism evidence="7 8">
    <name type="scientific">Pyronema omphalodes (strain CBS 100304)</name>
    <name type="common">Pyronema confluens</name>
    <dbReference type="NCBI Taxonomy" id="1076935"/>
    <lineage>
        <taxon>Eukaryota</taxon>
        <taxon>Fungi</taxon>
        <taxon>Dikarya</taxon>
        <taxon>Ascomycota</taxon>
        <taxon>Pezizomycotina</taxon>
        <taxon>Pezizomycetes</taxon>
        <taxon>Pezizales</taxon>
        <taxon>Pyronemataceae</taxon>
        <taxon>Pyronema</taxon>
    </lineage>
</organism>
<keyword evidence="8" id="KW-1185">Reference proteome</keyword>
<dbReference type="InterPro" id="IPR017853">
    <property type="entry name" value="GH"/>
</dbReference>
<keyword evidence="4" id="KW-0326">Glycosidase</keyword>
<evidence type="ECO:0000259" key="6">
    <source>
        <dbReference type="Pfam" id="PF00933"/>
    </source>
</evidence>
<keyword evidence="7" id="KW-0449">Lipoprotein</keyword>
<evidence type="ECO:0000313" key="8">
    <source>
        <dbReference type="Proteomes" id="UP000018144"/>
    </source>
</evidence>
<dbReference type="InterPro" id="IPR016181">
    <property type="entry name" value="Acyl_CoA_acyltransferase"/>
</dbReference>
<dbReference type="InterPro" id="IPR050226">
    <property type="entry name" value="NagZ_Beta-hexosaminidase"/>
</dbReference>
<dbReference type="InterPro" id="IPR036962">
    <property type="entry name" value="Glyco_hydro_3_N_sf"/>
</dbReference>
<dbReference type="GO" id="GO:0005975">
    <property type="term" value="P:carbohydrate metabolic process"/>
    <property type="evidence" value="ECO:0007669"/>
    <property type="project" value="InterPro"/>
</dbReference>
<dbReference type="Pfam" id="PF00933">
    <property type="entry name" value="Glyco_hydro_3"/>
    <property type="match status" value="1"/>
</dbReference>
<dbReference type="OrthoDB" id="47059at2759"/>
<accession>U4L971</accession>
<gene>
    <name evidence="7" type="ORF">PCON_06261</name>
</gene>
<dbReference type="SUPFAM" id="SSF51445">
    <property type="entry name" value="(Trans)glycosidases"/>
    <property type="match status" value="1"/>
</dbReference>
<keyword evidence="2" id="KW-0378">Hydrolase</keyword>
<dbReference type="PANTHER" id="PTHR30480:SF8">
    <property type="entry name" value="PUTATIVE (AFU_ORTHOLOGUE AFUA_8G04060)-RELATED"/>
    <property type="match status" value="1"/>
</dbReference>
<name>U4L971_PYROM</name>
<feature type="region of interest" description="Disordered" evidence="5">
    <location>
        <begin position="1"/>
        <end position="57"/>
    </location>
</feature>
<dbReference type="InterPro" id="IPR001764">
    <property type="entry name" value="Glyco_hydro_3_N"/>
</dbReference>
<dbReference type="OMA" id="IMLCQSH"/>
<dbReference type="GO" id="GO:0009254">
    <property type="term" value="P:peptidoglycan turnover"/>
    <property type="evidence" value="ECO:0007669"/>
    <property type="project" value="TreeGrafter"/>
</dbReference>
<dbReference type="STRING" id="1076935.U4L971"/>
<evidence type="ECO:0000256" key="3">
    <source>
        <dbReference type="ARBA" id="ARBA00023180"/>
    </source>
</evidence>
<protein>
    <submittedName>
        <fullName evidence="7">Similar to Uncharacterized lipoprotein ybbD acc. no. P40406</fullName>
    </submittedName>
</protein>
<evidence type="ECO:0000256" key="2">
    <source>
        <dbReference type="ARBA" id="ARBA00022801"/>
    </source>
</evidence>
<dbReference type="SUPFAM" id="SSF55729">
    <property type="entry name" value="Acyl-CoA N-acyltransferases (Nat)"/>
    <property type="match status" value="2"/>
</dbReference>
<evidence type="ECO:0000256" key="5">
    <source>
        <dbReference type="SAM" id="MobiDB-lite"/>
    </source>
</evidence>
<comment type="similarity">
    <text evidence="1">Belongs to the glycosyl hydrolase 3 family.</text>
</comment>
<evidence type="ECO:0000313" key="7">
    <source>
        <dbReference type="EMBL" id="CCX06674.1"/>
    </source>
</evidence>